<feature type="compositionally biased region" description="Low complexity" evidence="5">
    <location>
        <begin position="867"/>
        <end position="877"/>
    </location>
</feature>
<evidence type="ECO:0000313" key="8">
    <source>
        <dbReference type="EMBL" id="MBM7127571.1"/>
    </source>
</evidence>
<keyword evidence="2 6" id="KW-0812">Transmembrane</keyword>
<feature type="region of interest" description="Disordered" evidence="5">
    <location>
        <begin position="572"/>
        <end position="605"/>
    </location>
</feature>
<feature type="compositionally biased region" description="Polar residues" evidence="5">
    <location>
        <begin position="767"/>
        <end position="780"/>
    </location>
</feature>
<feature type="signal peptide" evidence="7">
    <location>
        <begin position="1"/>
        <end position="16"/>
    </location>
</feature>
<feature type="compositionally biased region" description="Polar residues" evidence="5">
    <location>
        <begin position="392"/>
        <end position="408"/>
    </location>
</feature>
<feature type="transmembrane region" description="Helical" evidence="6">
    <location>
        <begin position="76"/>
        <end position="94"/>
    </location>
</feature>
<feature type="compositionally biased region" description="Low complexity" evidence="5">
    <location>
        <begin position="700"/>
        <end position="713"/>
    </location>
</feature>
<feature type="transmembrane region" description="Helical" evidence="6">
    <location>
        <begin position="159"/>
        <end position="175"/>
    </location>
</feature>
<gene>
    <name evidence="8" type="primary">trbL</name>
    <name evidence="8" type="ORF">ISP19_19515</name>
</gene>
<feature type="chain" id="PRO_5046463815" evidence="7">
    <location>
        <begin position="17"/>
        <end position="877"/>
    </location>
</feature>
<accession>A0ABS2K8V0</accession>
<keyword evidence="3 6" id="KW-1133">Transmembrane helix</keyword>
<keyword evidence="7" id="KW-0732">Signal</keyword>
<keyword evidence="9" id="KW-1185">Reference proteome</keyword>
<feature type="compositionally biased region" description="Polar residues" evidence="5">
    <location>
        <begin position="528"/>
        <end position="551"/>
    </location>
</feature>
<feature type="compositionally biased region" description="Polar residues" evidence="5">
    <location>
        <begin position="747"/>
        <end position="759"/>
    </location>
</feature>
<evidence type="ECO:0000256" key="3">
    <source>
        <dbReference type="ARBA" id="ARBA00022989"/>
    </source>
</evidence>
<feature type="compositionally biased region" description="Low complexity" evidence="5">
    <location>
        <begin position="669"/>
        <end position="682"/>
    </location>
</feature>
<evidence type="ECO:0000313" key="9">
    <source>
        <dbReference type="Proteomes" id="UP001430149"/>
    </source>
</evidence>
<protein>
    <submittedName>
        <fullName evidence="8">P-type conjugative transfer protein TrbL</fullName>
    </submittedName>
</protein>
<dbReference type="RefSeq" id="WP_204684087.1">
    <property type="nucleotide sequence ID" value="NZ_BSNR01000014.1"/>
</dbReference>
<feature type="transmembrane region" description="Helical" evidence="6">
    <location>
        <begin position="252"/>
        <end position="270"/>
    </location>
</feature>
<feature type="transmembrane region" description="Helical" evidence="6">
    <location>
        <begin position="50"/>
        <end position="69"/>
    </location>
</feature>
<dbReference type="InterPro" id="IPR007688">
    <property type="entry name" value="Conjugal_tfr_TrbL/VirB6"/>
</dbReference>
<evidence type="ECO:0000256" key="4">
    <source>
        <dbReference type="ARBA" id="ARBA00023136"/>
    </source>
</evidence>
<reference evidence="8" key="1">
    <citation type="submission" date="2020-10" db="EMBL/GenBank/DDBJ databases">
        <title>Phylogeny of dyella-like bacteria.</title>
        <authorList>
            <person name="Fu J."/>
        </authorList>
    </citation>
    <scope>NUCLEOTIDE SEQUENCE</scope>
    <source>
        <strain evidence="8">DHOC52</strain>
    </source>
</reference>
<evidence type="ECO:0000256" key="5">
    <source>
        <dbReference type="SAM" id="MobiDB-lite"/>
    </source>
</evidence>
<name>A0ABS2K8V0_9GAMM</name>
<comment type="subcellular location">
    <subcellularLocation>
        <location evidence="1">Membrane</location>
        <topology evidence="1">Multi-pass membrane protein</topology>
    </subcellularLocation>
</comment>
<organism evidence="8 9">
    <name type="scientific">Dyella flava</name>
    <dbReference type="NCBI Taxonomy" id="1920170"/>
    <lineage>
        <taxon>Bacteria</taxon>
        <taxon>Pseudomonadati</taxon>
        <taxon>Pseudomonadota</taxon>
        <taxon>Gammaproteobacteria</taxon>
        <taxon>Lysobacterales</taxon>
        <taxon>Rhodanobacteraceae</taxon>
        <taxon>Dyella</taxon>
    </lineage>
</organism>
<feature type="compositionally biased region" description="Polar residues" evidence="5">
    <location>
        <begin position="425"/>
        <end position="440"/>
    </location>
</feature>
<feature type="region of interest" description="Disordered" evidence="5">
    <location>
        <begin position="391"/>
        <end position="440"/>
    </location>
</feature>
<feature type="region of interest" description="Disordered" evidence="5">
    <location>
        <begin position="622"/>
        <end position="877"/>
    </location>
</feature>
<evidence type="ECO:0000256" key="1">
    <source>
        <dbReference type="ARBA" id="ARBA00004141"/>
    </source>
</evidence>
<feature type="compositionally biased region" description="Low complexity" evidence="5">
    <location>
        <begin position="414"/>
        <end position="424"/>
    </location>
</feature>
<comment type="caution">
    <text evidence="8">The sequence shown here is derived from an EMBL/GenBank/DDBJ whole genome shotgun (WGS) entry which is preliminary data.</text>
</comment>
<feature type="compositionally biased region" description="Basic residues" evidence="5">
    <location>
        <begin position="796"/>
        <end position="810"/>
    </location>
</feature>
<evidence type="ECO:0000256" key="2">
    <source>
        <dbReference type="ARBA" id="ARBA00022692"/>
    </source>
</evidence>
<feature type="region of interest" description="Disordered" evidence="5">
    <location>
        <begin position="520"/>
        <end position="552"/>
    </location>
</feature>
<feature type="compositionally biased region" description="Polar residues" evidence="5">
    <location>
        <begin position="718"/>
        <end position="728"/>
    </location>
</feature>
<feature type="region of interest" description="Disordered" evidence="5">
    <location>
        <begin position="455"/>
        <end position="479"/>
    </location>
</feature>
<feature type="compositionally biased region" description="Polar residues" evidence="5">
    <location>
        <begin position="455"/>
        <end position="468"/>
    </location>
</feature>
<feature type="compositionally biased region" description="Low complexity" evidence="5">
    <location>
        <begin position="729"/>
        <end position="746"/>
    </location>
</feature>
<dbReference type="InterPro" id="IPR014150">
    <property type="entry name" value="Conjugal_tfr_TrbL"/>
</dbReference>
<feature type="transmembrane region" description="Helical" evidence="6">
    <location>
        <begin position="181"/>
        <end position="200"/>
    </location>
</feature>
<feature type="transmembrane region" description="Helical" evidence="6">
    <location>
        <begin position="212"/>
        <end position="232"/>
    </location>
</feature>
<proteinExistence type="predicted"/>
<dbReference type="EMBL" id="JADIKE010000039">
    <property type="protein sequence ID" value="MBM7127571.1"/>
    <property type="molecule type" value="Genomic_DNA"/>
</dbReference>
<dbReference type="Proteomes" id="UP001430149">
    <property type="component" value="Unassembled WGS sequence"/>
</dbReference>
<dbReference type="Pfam" id="PF04610">
    <property type="entry name" value="TrbL"/>
    <property type="match status" value="1"/>
</dbReference>
<evidence type="ECO:0000256" key="7">
    <source>
        <dbReference type="SAM" id="SignalP"/>
    </source>
</evidence>
<evidence type="ECO:0000256" key="6">
    <source>
        <dbReference type="SAM" id="Phobius"/>
    </source>
</evidence>
<dbReference type="NCBIfam" id="TIGR02783">
    <property type="entry name" value="TrbL_P"/>
    <property type="match status" value="1"/>
</dbReference>
<feature type="compositionally biased region" description="Polar residues" evidence="5">
    <location>
        <begin position="640"/>
        <end position="651"/>
    </location>
</feature>
<sequence length="877" mass="89158">MLLALMLCLLPVAVQAQNAPQDGQLVPGVINLFTSLNLNLDVLHGAAENLFWGLAIIGLFWSMVVLLFRRADISEFFFEMVSFTLFTGLFYWLLTQASDSSGLISVITNSFKQLGGDLTGQGQGGSDLAVSGNNIINMGLSIFNTAVNQTDGMAPGEQMMLFTVALLVLGALALIGTQVVLVLIMAWMLAYGGIFLLGFGGSRWTSLVAISYYKHAIAVGIALLGLMVIVAFGESALYTSTTRLVGGTAIDMYTLAQMLVLSLIMMVLSIKLPSLLYRMVTGSQLGLLAGTATMTGRAISTGSGAIYSSVYNSATQAFNDYRAHYPSISHERSDQRGHIEGASAVVRTSAVEAIRQATVGVGVGDPVYQSMNMPQYNAVMGRVTPEAVSAADGQSGSVFTHAGDSSQPGFHATSPSAQASPAPQKTNSQVGENSGPATSNTNVLYRAGLASAGTTSGSVAMQESTSRHPMQGGASNAASAASKASGAVATDMTDVRQHGGMAAVGGAGAITSAAGATLGGGFQPNMPAPQTSSGHAAQGSPRTSSDGVSNQQAGVAVAATGAAMAAAGATQSAGAPANMPTSVASPGKPGQGSPGVSMDGASSQKVDATVAATGAVQVGVQPNMPVSADTSQKPVGGFQPNMSALSSSGKSDQGLPRTSPDASTQKASTTVAGAGVAQAGTQPNMPVPAEKSQEAGGGSQPNAPASSSPSGKSDQGLPRTSSDAFTQKASTTVAGTGAAQGGTTQSNMPVTMTSSQRPNQDLLRNAPDTSTQKAVSSTRTLARDDQPSPVVSSRPVKSKFKRRAGKNKIALKREAGKTSSSADPRHPRKDRKPVRDDTKPANSGKPDHAGPTAPAEDEVTSLRDRSSSQSGADADGD</sequence>
<keyword evidence="4 6" id="KW-0472">Membrane</keyword>